<gene>
    <name evidence="1" type="ordered locus">SBI_06314</name>
</gene>
<dbReference type="Proteomes" id="UP000000377">
    <property type="component" value="Chromosome"/>
</dbReference>
<dbReference type="AlphaFoldDB" id="D7BSB6"/>
<sequence>MKSLMARGMTAGTRGCAKCEEYTALREKAKQEGDYGRATAYEVLRRRHPSHEAPSRTARWGLPV</sequence>
<dbReference type="HOGENOM" id="CLU_2865729_0_0_11"/>
<dbReference type="eggNOG" id="ENOG5031Y0I">
    <property type="taxonomic scope" value="Bacteria"/>
</dbReference>
<dbReference type="STRING" id="749414.SBI_06314"/>
<evidence type="ECO:0000313" key="1">
    <source>
        <dbReference type="EMBL" id="ADI09434.1"/>
    </source>
</evidence>
<proteinExistence type="predicted"/>
<dbReference type="EMBL" id="CP002047">
    <property type="protein sequence ID" value="ADI09434.1"/>
    <property type="molecule type" value="Genomic_DNA"/>
</dbReference>
<dbReference type="PATRIC" id="fig|749414.3.peg.6505"/>
<dbReference type="KEGG" id="sbh:SBI_06314"/>
<keyword evidence="2" id="KW-1185">Reference proteome</keyword>
<name>D7BSB6_STRBB</name>
<protein>
    <submittedName>
        <fullName evidence="1">Uncharacterized protein</fullName>
    </submittedName>
</protein>
<reference evidence="1 2" key="1">
    <citation type="journal article" date="2010" name="J. Bacteriol.">
        <title>Genome sequence of the milbemycin-producing bacterium Streptomyces bingchenggensis.</title>
        <authorList>
            <person name="Wang X.J."/>
            <person name="Yan Y.J."/>
            <person name="Zhang B."/>
            <person name="An J."/>
            <person name="Wang J.J."/>
            <person name="Tian J."/>
            <person name="Jiang L."/>
            <person name="Chen Y.H."/>
            <person name="Huang S.X."/>
            <person name="Yin M."/>
            <person name="Zhang J."/>
            <person name="Gao A.L."/>
            <person name="Liu C.X."/>
            <person name="Zhu Z.X."/>
            <person name="Xiang W.S."/>
        </authorList>
    </citation>
    <scope>NUCLEOTIDE SEQUENCE [LARGE SCALE GENOMIC DNA]</scope>
    <source>
        <strain evidence="1 2">BCW-1</strain>
    </source>
</reference>
<accession>D7BSB6</accession>
<organism evidence="1 2">
    <name type="scientific">Streptomyces bingchenggensis (strain BCW-1)</name>
    <dbReference type="NCBI Taxonomy" id="749414"/>
    <lineage>
        <taxon>Bacteria</taxon>
        <taxon>Bacillati</taxon>
        <taxon>Actinomycetota</taxon>
        <taxon>Actinomycetes</taxon>
        <taxon>Kitasatosporales</taxon>
        <taxon>Streptomycetaceae</taxon>
        <taxon>Streptomyces</taxon>
    </lineage>
</organism>
<evidence type="ECO:0000313" key="2">
    <source>
        <dbReference type="Proteomes" id="UP000000377"/>
    </source>
</evidence>